<gene>
    <name evidence="1" type="ORF">DRF58_17720</name>
</gene>
<reference evidence="1 2" key="1">
    <citation type="journal article" date="2006" name="Int. J. Syst. Evol. Microbiol.">
        <title>Chryseobacterium hispanicum sp. nov., isolated from the drinking water distribution system of Sevilla, Spain.</title>
        <authorList>
            <person name="Gallego V."/>
            <person name="Garcia M.T."/>
            <person name="Ventosa A."/>
        </authorList>
    </citation>
    <scope>NUCLEOTIDE SEQUENCE [LARGE SCALE GENOMIC DNA]</scope>
    <source>
        <strain evidence="1 2">KCTC 22104</strain>
    </source>
</reference>
<accession>A0A3D9CIV9</accession>
<dbReference type="OrthoDB" id="961510at2"/>
<evidence type="ECO:0000313" key="2">
    <source>
        <dbReference type="Proteomes" id="UP000256326"/>
    </source>
</evidence>
<name>A0A3D9CIV9_9FLAO</name>
<keyword evidence="2" id="KW-1185">Reference proteome</keyword>
<protein>
    <submittedName>
        <fullName evidence="1">Uncharacterized protein</fullName>
    </submittedName>
</protein>
<dbReference type="Proteomes" id="UP000256326">
    <property type="component" value="Unassembled WGS sequence"/>
</dbReference>
<dbReference type="RefSeq" id="WP_116037263.1">
    <property type="nucleotide sequence ID" value="NZ_JBHLVV010000078.1"/>
</dbReference>
<evidence type="ECO:0000313" key="1">
    <source>
        <dbReference type="EMBL" id="REC65656.1"/>
    </source>
</evidence>
<proteinExistence type="predicted"/>
<dbReference type="EMBL" id="QNUG01000085">
    <property type="protein sequence ID" value="REC65656.1"/>
    <property type="molecule type" value="Genomic_DNA"/>
</dbReference>
<dbReference type="AlphaFoldDB" id="A0A3D9CIV9"/>
<comment type="caution">
    <text evidence="1">The sequence shown here is derived from an EMBL/GenBank/DDBJ whole genome shotgun (WGS) entry which is preliminary data.</text>
</comment>
<organism evidence="1 2">
    <name type="scientific">Epilithonimonas hispanica</name>
    <dbReference type="NCBI Taxonomy" id="358687"/>
    <lineage>
        <taxon>Bacteria</taxon>
        <taxon>Pseudomonadati</taxon>
        <taxon>Bacteroidota</taxon>
        <taxon>Flavobacteriia</taxon>
        <taxon>Flavobacteriales</taxon>
        <taxon>Weeksellaceae</taxon>
        <taxon>Chryseobacterium group</taxon>
        <taxon>Epilithonimonas</taxon>
    </lineage>
</organism>
<sequence>MKKEISFYDYTFLSQDNQYDLLFSLGEFIDSAEKGSAKYVLYKLFNFYVEVVYDSQNNFVKQISSFLNARNH</sequence>